<evidence type="ECO:0000256" key="3">
    <source>
        <dbReference type="SAM" id="SignalP"/>
    </source>
</evidence>
<reference evidence="4" key="1">
    <citation type="submission" date="2020-10" db="EMBL/GenBank/DDBJ databases">
        <authorList>
            <person name="Gilroy R."/>
        </authorList>
    </citation>
    <scope>NUCLEOTIDE SEQUENCE</scope>
    <source>
        <strain evidence="4">CHK195-4489</strain>
    </source>
</reference>
<dbReference type="AlphaFoldDB" id="A0A9D1I8T6"/>
<keyword evidence="2" id="KW-1133">Transmembrane helix</keyword>
<keyword evidence="3" id="KW-0732">Signal</keyword>
<reference evidence="4" key="2">
    <citation type="journal article" date="2021" name="PeerJ">
        <title>Extensive microbial diversity within the chicken gut microbiome revealed by metagenomics and culture.</title>
        <authorList>
            <person name="Gilroy R."/>
            <person name="Ravi A."/>
            <person name="Getino M."/>
            <person name="Pursley I."/>
            <person name="Horton D.L."/>
            <person name="Alikhan N.F."/>
            <person name="Baker D."/>
            <person name="Gharbi K."/>
            <person name="Hall N."/>
            <person name="Watson M."/>
            <person name="Adriaenssens E.M."/>
            <person name="Foster-Nyarko E."/>
            <person name="Jarju S."/>
            <person name="Secka A."/>
            <person name="Antonio M."/>
            <person name="Oren A."/>
            <person name="Chaudhuri R.R."/>
            <person name="La Ragione R."/>
            <person name="Hildebrand F."/>
            <person name="Pallen M.J."/>
        </authorList>
    </citation>
    <scope>NUCLEOTIDE SEQUENCE</scope>
    <source>
        <strain evidence="4">CHK195-4489</strain>
    </source>
</reference>
<keyword evidence="2" id="KW-0812">Transmembrane</keyword>
<comment type="caution">
    <text evidence="4">The sequence shown here is derived from an EMBL/GenBank/DDBJ whole genome shotgun (WGS) entry which is preliminary data.</text>
</comment>
<keyword evidence="2" id="KW-0472">Membrane</keyword>
<accession>A0A9D1I8T6</accession>
<feature type="compositionally biased region" description="Polar residues" evidence="1">
    <location>
        <begin position="193"/>
        <end position="207"/>
    </location>
</feature>
<protein>
    <submittedName>
        <fullName evidence="4">Uncharacterized protein</fullName>
    </submittedName>
</protein>
<feature type="transmembrane region" description="Helical" evidence="2">
    <location>
        <begin position="231"/>
        <end position="254"/>
    </location>
</feature>
<evidence type="ECO:0000313" key="5">
    <source>
        <dbReference type="Proteomes" id="UP000824089"/>
    </source>
</evidence>
<dbReference type="EMBL" id="DVMM01000120">
    <property type="protein sequence ID" value="HIU29787.1"/>
    <property type="molecule type" value="Genomic_DNA"/>
</dbReference>
<sequence>MKKHFTYSVLVVLAILSLGLSDVTAAPSPLPTGENTAVPESTATPEPTPILNEIDSIGDFKLKAGYSDNSIFESDMAVNVREIRDEAETEPFIRAVRQIERDQDIISIFEITLQKNGRDTELTKQLNIRIEQSGQFLSYDTISVFRIDTAGMAHRLETTVENGYICYTTAELGTFALSGVLLPGQTEAPTELPSASPTLQNDGNTGIITPPGTDAESGRDTEEGIVTPGAFVFWLVLALLLGFWIGIGIGYLLWGRYKTKKTHSGPRVIGE</sequence>
<dbReference type="Proteomes" id="UP000824089">
    <property type="component" value="Unassembled WGS sequence"/>
</dbReference>
<gene>
    <name evidence="4" type="ORF">IAD50_05765</name>
</gene>
<name>A0A9D1I8T6_9CLOT</name>
<organism evidence="4 5">
    <name type="scientific">Candidatus Egerieisoma faecipullorum</name>
    <dbReference type="NCBI Taxonomy" id="2840963"/>
    <lineage>
        <taxon>Bacteria</taxon>
        <taxon>Bacillati</taxon>
        <taxon>Bacillota</taxon>
        <taxon>Clostridia</taxon>
        <taxon>Eubacteriales</taxon>
        <taxon>Clostridiaceae</taxon>
        <taxon>Clostridiaceae incertae sedis</taxon>
        <taxon>Candidatus Egerieisoma</taxon>
    </lineage>
</organism>
<proteinExistence type="predicted"/>
<evidence type="ECO:0000313" key="4">
    <source>
        <dbReference type="EMBL" id="HIU29787.1"/>
    </source>
</evidence>
<evidence type="ECO:0000256" key="2">
    <source>
        <dbReference type="SAM" id="Phobius"/>
    </source>
</evidence>
<feature type="signal peptide" evidence="3">
    <location>
        <begin position="1"/>
        <end position="25"/>
    </location>
</feature>
<feature type="region of interest" description="Disordered" evidence="1">
    <location>
        <begin position="187"/>
        <end position="221"/>
    </location>
</feature>
<feature type="chain" id="PRO_5038931220" evidence="3">
    <location>
        <begin position="26"/>
        <end position="271"/>
    </location>
</feature>
<evidence type="ECO:0000256" key="1">
    <source>
        <dbReference type="SAM" id="MobiDB-lite"/>
    </source>
</evidence>